<accession>A0A5S6QIJ5</accession>
<evidence type="ECO:0000259" key="5">
    <source>
        <dbReference type="Pfam" id="PF01248"/>
    </source>
</evidence>
<dbReference type="InterPro" id="IPR050257">
    <property type="entry name" value="eL8/uL1-like"/>
</dbReference>
<proteinExistence type="inferred from homology"/>
<evidence type="ECO:0000313" key="6">
    <source>
        <dbReference type="Proteomes" id="UP000046395"/>
    </source>
</evidence>
<dbReference type="WBParaSite" id="TMUE_2000007028.1">
    <property type="protein sequence ID" value="TMUE_2000007028.1"/>
    <property type="gene ID" value="WBGene00290673"/>
</dbReference>
<dbReference type="PANTHER" id="PTHR23105">
    <property type="entry name" value="RIBOSOMAL PROTEIN L7AE FAMILY MEMBER"/>
    <property type="match status" value="1"/>
</dbReference>
<dbReference type="SUPFAM" id="SSF55315">
    <property type="entry name" value="L30e-like"/>
    <property type="match status" value="1"/>
</dbReference>
<keyword evidence="3 4" id="KW-0687">Ribonucleoprotein</keyword>
<keyword evidence="6" id="KW-1185">Reference proteome</keyword>
<protein>
    <recommendedName>
        <fullName evidence="4">60S ribosomal protein L7a</fullName>
    </recommendedName>
</protein>
<dbReference type="PRINTS" id="PR00881">
    <property type="entry name" value="L7ARS6FAMILY"/>
</dbReference>
<dbReference type="AlphaFoldDB" id="A0A5S6QIJ5"/>
<dbReference type="Pfam" id="PF01248">
    <property type="entry name" value="Ribosomal_L7Ae"/>
    <property type="match status" value="1"/>
</dbReference>
<sequence length="275" mass="31876">MKKQAKKKVVKPKKVAALPAALKVEVKPKKKRIARKLFEPRPRNFGIGQHIQPKRDLTRFVRWPKYIRIQRQLAVLYKRLKVPPPINQFRATLDNPNTQQLMRLLGKYRPDSKQQKKLRLRKRAEAKLDGKPDTHTKRRPILRFGMNSVTSLVEQKKAQLVVIAHDVDPIELVIFLPTLCRKMNVPYCIIKGKARLGQLVHRKTTSCVAIQTVNPEDRANLAKVVEMVKANFNERYEDLRRVWGGGILGNKSQARLAKIERARMRDQLQKTGLLE</sequence>
<dbReference type="GO" id="GO:0022625">
    <property type="term" value="C:cytosolic large ribosomal subunit"/>
    <property type="evidence" value="ECO:0007669"/>
    <property type="project" value="UniProtKB-UniRule"/>
</dbReference>
<reference evidence="7" key="1">
    <citation type="submission" date="2019-12" db="UniProtKB">
        <authorList>
            <consortium name="WormBaseParasite"/>
        </authorList>
    </citation>
    <scope>IDENTIFICATION</scope>
</reference>
<evidence type="ECO:0000256" key="1">
    <source>
        <dbReference type="ARBA" id="ARBA00007337"/>
    </source>
</evidence>
<evidence type="ECO:0000256" key="3">
    <source>
        <dbReference type="ARBA" id="ARBA00023274"/>
    </source>
</evidence>
<comment type="function">
    <text evidence="4">Component of the ribosome.</text>
</comment>
<dbReference type="FunFam" id="3.30.1330.30:FF:000003">
    <property type="entry name" value="60S ribosomal protein L7a"/>
    <property type="match status" value="1"/>
</dbReference>
<keyword evidence="2 4" id="KW-0689">Ribosomal protein</keyword>
<dbReference type="InterPro" id="IPR018492">
    <property type="entry name" value="Ribosomal_eL8/Nhp2"/>
</dbReference>
<dbReference type="InterPro" id="IPR001921">
    <property type="entry name" value="Ribosomal_eL8_euk"/>
</dbReference>
<dbReference type="GO" id="GO:0042254">
    <property type="term" value="P:ribosome biogenesis"/>
    <property type="evidence" value="ECO:0007669"/>
    <property type="project" value="InterPro"/>
</dbReference>
<dbReference type="PROSITE" id="PS01082">
    <property type="entry name" value="RIBOSOMAL_L7AE"/>
    <property type="match status" value="1"/>
</dbReference>
<dbReference type="GO" id="GO:0003723">
    <property type="term" value="F:RNA binding"/>
    <property type="evidence" value="ECO:0007669"/>
    <property type="project" value="UniProtKB-UniRule"/>
</dbReference>
<dbReference type="InterPro" id="IPR004038">
    <property type="entry name" value="Ribosomal_eL8/eL30/eS12/Gad45"/>
</dbReference>
<evidence type="ECO:0000313" key="7">
    <source>
        <dbReference type="WBParaSite" id="TMUE_2000007028.1"/>
    </source>
</evidence>
<dbReference type="Proteomes" id="UP000046395">
    <property type="component" value="Unassembled WGS sequence"/>
</dbReference>
<dbReference type="PRINTS" id="PR00882">
    <property type="entry name" value="RIBOSOMALL7A"/>
</dbReference>
<dbReference type="STRING" id="70415.A0A5S6QIJ5"/>
<evidence type="ECO:0000256" key="2">
    <source>
        <dbReference type="ARBA" id="ARBA00022980"/>
    </source>
</evidence>
<dbReference type="Gene3D" id="3.30.1330.30">
    <property type="match status" value="1"/>
</dbReference>
<dbReference type="InterPro" id="IPR029064">
    <property type="entry name" value="Ribosomal_eL30-like_sf"/>
</dbReference>
<evidence type="ECO:0000256" key="4">
    <source>
        <dbReference type="RuleBase" id="RU367042"/>
    </source>
</evidence>
<organism evidence="6 7">
    <name type="scientific">Trichuris muris</name>
    <name type="common">Mouse whipworm</name>
    <dbReference type="NCBI Taxonomy" id="70415"/>
    <lineage>
        <taxon>Eukaryota</taxon>
        <taxon>Metazoa</taxon>
        <taxon>Ecdysozoa</taxon>
        <taxon>Nematoda</taxon>
        <taxon>Enoplea</taxon>
        <taxon>Dorylaimia</taxon>
        <taxon>Trichinellida</taxon>
        <taxon>Trichuridae</taxon>
        <taxon>Trichuris</taxon>
    </lineage>
</organism>
<name>A0A5S6QIJ5_TRIMR</name>
<dbReference type="InterPro" id="IPR004037">
    <property type="entry name" value="Ribosomal_eL8-like_CS"/>
</dbReference>
<comment type="similarity">
    <text evidence="1 4">Belongs to the eukaryotic ribosomal protein eL8 family.</text>
</comment>
<feature type="domain" description="Ribosomal protein eL8/eL30/eS12/Gadd45" evidence="5">
    <location>
        <begin position="137"/>
        <end position="217"/>
    </location>
</feature>